<dbReference type="EMBL" id="CP150496">
    <property type="protein sequence ID" value="WYW57015.1"/>
    <property type="molecule type" value="Genomic_DNA"/>
</dbReference>
<keyword evidence="4" id="KW-1185">Reference proteome</keyword>
<dbReference type="SUPFAM" id="SSF55874">
    <property type="entry name" value="ATPase domain of HSP90 chaperone/DNA topoisomerase II/histidine kinase"/>
    <property type="match status" value="1"/>
</dbReference>
<dbReference type="InterPro" id="IPR050640">
    <property type="entry name" value="Bact_2-comp_sensor_kinase"/>
</dbReference>
<evidence type="ECO:0000313" key="3">
    <source>
        <dbReference type="EMBL" id="WYW57015.1"/>
    </source>
</evidence>
<keyword evidence="3" id="KW-0808">Transferase</keyword>
<organism evidence="3 4">
    <name type="scientific">Polaribacter marinaquae</name>
    <dbReference type="NCBI Taxonomy" id="1642819"/>
    <lineage>
        <taxon>Bacteria</taxon>
        <taxon>Pseudomonadati</taxon>
        <taxon>Bacteroidota</taxon>
        <taxon>Flavobacteriia</taxon>
        <taxon>Flavobacteriales</taxon>
        <taxon>Flavobacteriaceae</taxon>
    </lineage>
</organism>
<dbReference type="RefSeq" id="WP_340935185.1">
    <property type="nucleotide sequence ID" value="NZ_CP150496.1"/>
</dbReference>
<sequence length="727" mass="84866">MNIRKYIIIYFIFFVALFYAQENTTNQTQESFFIQVKIELKATRATVKNADVFVNGKQFYYSEIKDFYNVEARIGDQLVVSHSDFEDVYYTIKSNEEIKILVEGITEISSKLLKRKNRKQDNYNTYLDSAQFYKKIDIDKSLYFIENAIKSGNSKERNSHTYKVLADIYLHWKQYDLAVTNYKLSNQIKEDLSTKIKLGTAQYLLKKYKESKKTFLKIKDENLSFYEKITVLESLGDIYFAQKKYIETKKYYNLAFNEAKQHNVTSKLTDISSKLATVYSAEGKIKLAAKGFNKALNFAKKEDLNRVLLEEEKVAEFLNSSKKYDQEIELRKKSLEKTAQENNSKEKINNEDAVTPQKINYKIGNAYILKEDYKEAISYLEESRAEAKKNKDIVVEKDATRRISEVFSNLGEYDKALKNYQKYVALVDSLYIGKEQEIQQVKRFSKKIADNQNRILSLEKDKELADSKINLAYIDSRLSEESNKSQRIIIYSLIGGFFLMILLVYFMYRNSQQQKIANNLLALKSMRSQMNPHFIFNALNSVNSFIAVNDERNANRYLSEFSTLMRSVLENSDEDFIPFTKELELLELYVKLEHNRFKDKFDYEIKIGKDINLEQFAIPPMLLQPYIENAIWHGLRYRKEKGKLEISMKLKNPDVLSVVILDNGIGRKNSEKLKTKNQLKQKSKGMSTIKNRIAILNSMYKDKISVKVSNALENGEGTKVELILKKN</sequence>
<keyword evidence="1" id="KW-1133">Transmembrane helix</keyword>
<keyword evidence="1" id="KW-0812">Transmembrane</keyword>
<accession>A0ABZ2TV57</accession>
<dbReference type="PANTHER" id="PTHR34220">
    <property type="entry name" value="SENSOR HISTIDINE KINASE YPDA"/>
    <property type="match status" value="1"/>
</dbReference>
<dbReference type="SUPFAM" id="SSF81901">
    <property type="entry name" value="HCP-like"/>
    <property type="match status" value="1"/>
</dbReference>
<dbReference type="InterPro" id="IPR036890">
    <property type="entry name" value="HATPase_C_sf"/>
</dbReference>
<dbReference type="Gene3D" id="1.25.40.10">
    <property type="entry name" value="Tetratricopeptide repeat domain"/>
    <property type="match status" value="2"/>
</dbReference>
<evidence type="ECO:0000256" key="1">
    <source>
        <dbReference type="SAM" id="Phobius"/>
    </source>
</evidence>
<protein>
    <submittedName>
        <fullName evidence="3">Histidine kinase</fullName>
    </submittedName>
</protein>
<keyword evidence="1" id="KW-0472">Membrane</keyword>
<dbReference type="InterPro" id="IPR011990">
    <property type="entry name" value="TPR-like_helical_dom_sf"/>
</dbReference>
<evidence type="ECO:0000259" key="2">
    <source>
        <dbReference type="Pfam" id="PF06580"/>
    </source>
</evidence>
<dbReference type="SUPFAM" id="SSF48452">
    <property type="entry name" value="TPR-like"/>
    <property type="match status" value="1"/>
</dbReference>
<name>A0ABZ2TV57_9FLAO</name>
<feature type="domain" description="Signal transduction histidine kinase internal region" evidence="2">
    <location>
        <begin position="523"/>
        <end position="601"/>
    </location>
</feature>
<dbReference type="GO" id="GO:0016301">
    <property type="term" value="F:kinase activity"/>
    <property type="evidence" value="ECO:0007669"/>
    <property type="project" value="UniProtKB-KW"/>
</dbReference>
<dbReference type="Pfam" id="PF06580">
    <property type="entry name" value="His_kinase"/>
    <property type="match status" value="1"/>
</dbReference>
<dbReference type="PANTHER" id="PTHR34220:SF7">
    <property type="entry name" value="SENSOR HISTIDINE KINASE YPDA"/>
    <property type="match status" value="1"/>
</dbReference>
<dbReference type="Proteomes" id="UP001491088">
    <property type="component" value="Chromosome"/>
</dbReference>
<reference evidence="3 4" key="1">
    <citation type="submission" date="2024-03" db="EMBL/GenBank/DDBJ databases">
        <authorList>
            <person name="Cao K."/>
        </authorList>
    </citation>
    <scope>NUCLEOTIDE SEQUENCE [LARGE SCALE GENOMIC DNA]</scope>
    <source>
        <strain evidence="3 4">MCCC 1K00696</strain>
    </source>
</reference>
<dbReference type="InterPro" id="IPR019734">
    <property type="entry name" value="TPR_rpt"/>
</dbReference>
<proteinExistence type="predicted"/>
<dbReference type="Pfam" id="PF13181">
    <property type="entry name" value="TPR_8"/>
    <property type="match status" value="1"/>
</dbReference>
<dbReference type="Gene3D" id="3.30.565.10">
    <property type="entry name" value="Histidine kinase-like ATPase, C-terminal domain"/>
    <property type="match status" value="1"/>
</dbReference>
<keyword evidence="3" id="KW-0418">Kinase</keyword>
<feature type="transmembrane region" description="Helical" evidence="1">
    <location>
        <begin position="488"/>
        <end position="508"/>
    </location>
</feature>
<gene>
    <name evidence="3" type="ORF">WG950_07145</name>
</gene>
<dbReference type="SMART" id="SM00028">
    <property type="entry name" value="TPR"/>
    <property type="match status" value="5"/>
</dbReference>
<evidence type="ECO:0000313" key="4">
    <source>
        <dbReference type="Proteomes" id="UP001491088"/>
    </source>
</evidence>
<dbReference type="InterPro" id="IPR010559">
    <property type="entry name" value="Sig_transdc_His_kin_internal"/>
</dbReference>